<evidence type="ECO:0000259" key="1">
    <source>
        <dbReference type="PROSITE" id="PS51736"/>
    </source>
</evidence>
<reference evidence="3 4" key="1">
    <citation type="journal article" date="2015" name="BMC Genomics">
        <title>Comparative genomics and metabolic profiling of the genus Lysobacter.</title>
        <authorList>
            <person name="de Bruijn I."/>
            <person name="Cheng X."/>
            <person name="de Jager V."/>
            <person name="Exposito R.G."/>
            <person name="Watrous J."/>
            <person name="Patel N."/>
            <person name="Postma J."/>
            <person name="Dorrestein P.C."/>
            <person name="Kobayashi D."/>
            <person name="Raaijmakers J.M."/>
        </authorList>
    </citation>
    <scope>NUCLEOTIDE SEQUENCE [LARGE SCALE GENOMIC DNA]</scope>
    <source>
        <strain evidence="3 4">76</strain>
    </source>
</reference>
<dbReference type="PROSITE" id="PS51737">
    <property type="entry name" value="RECOMBINASE_DNA_BIND"/>
    <property type="match status" value="1"/>
</dbReference>
<gene>
    <name evidence="3" type="ORF">LA76x_4926</name>
</gene>
<dbReference type="SMART" id="SM00857">
    <property type="entry name" value="Resolvase"/>
    <property type="match status" value="1"/>
</dbReference>
<dbReference type="EMBL" id="CP011129">
    <property type="protein sequence ID" value="ALN83028.1"/>
    <property type="molecule type" value="Genomic_DNA"/>
</dbReference>
<dbReference type="PANTHER" id="PTHR30461:SF23">
    <property type="entry name" value="DNA RECOMBINASE-RELATED"/>
    <property type="match status" value="1"/>
</dbReference>
<evidence type="ECO:0000313" key="4">
    <source>
        <dbReference type="Proteomes" id="UP000060787"/>
    </source>
</evidence>
<dbReference type="CDD" id="cd03768">
    <property type="entry name" value="SR_ResInv"/>
    <property type="match status" value="1"/>
</dbReference>
<dbReference type="Gene3D" id="3.40.50.1390">
    <property type="entry name" value="Resolvase, N-terminal catalytic domain"/>
    <property type="match status" value="1"/>
</dbReference>
<dbReference type="Pfam" id="PF07508">
    <property type="entry name" value="Recombinase"/>
    <property type="match status" value="1"/>
</dbReference>
<dbReference type="PATRIC" id="fig|84531.8.peg.4911"/>
<dbReference type="Gene3D" id="3.90.1750.20">
    <property type="entry name" value="Putative Large Serine Recombinase, Chain B, Domain 2"/>
    <property type="match status" value="1"/>
</dbReference>
<dbReference type="STRING" id="84531.LA76x_4926"/>
<dbReference type="InterPro" id="IPR036162">
    <property type="entry name" value="Resolvase-like_N_sf"/>
</dbReference>
<dbReference type="InterPro" id="IPR011109">
    <property type="entry name" value="DNA_bind_recombinase_dom"/>
</dbReference>
<dbReference type="Proteomes" id="UP000060787">
    <property type="component" value="Chromosome"/>
</dbReference>
<dbReference type="PROSITE" id="PS51736">
    <property type="entry name" value="RECOMBINASES_3"/>
    <property type="match status" value="1"/>
</dbReference>
<dbReference type="SUPFAM" id="SSF53041">
    <property type="entry name" value="Resolvase-like"/>
    <property type="match status" value="1"/>
</dbReference>
<keyword evidence="4" id="KW-1185">Reference proteome</keyword>
<name>A0A0S2FHH3_LYSAN</name>
<evidence type="ECO:0000259" key="2">
    <source>
        <dbReference type="PROSITE" id="PS51737"/>
    </source>
</evidence>
<sequence>MNAQAIGTNTQAAVTRCAIYARKSTRKGLEREYNTIEAQRDAAMAYIASQRGRGWVPIATVYDDPGWSAATMIRPGLQRLMADVRAGLVDVIVAYKIDRISRSIRDFQELLKVLEEKEVAFVSVTQSFNTADTVGRLTVNILMSFAEYDRDLDVERAIDKMIASKAKGLWMHGIPPLGYCVKDRRLAINHLEAAQVRFIFQRLIETESIQAVVRDATGMGYKSKAWTTRAGRVRTPQPHDKSTIHKILHNRTYLGELKHRDQYFTGCHPPIVDQARWEKVQAILASNAAARGNASRAKVPFLLKGLVVGPDRRAMTPYHTVKGNGRLYRYYISTAEIHEGAAAAKFPRLPAAELEGIVVGYVRQMLNTPEMLSAIVAQAAASEAGLDEAMIVVGIRQFDQVWDALFPAEQQRLLRLLIEQVVVNLDAMEIRFHPNGVLSLADELGREGIAA</sequence>
<dbReference type="GO" id="GO:0003677">
    <property type="term" value="F:DNA binding"/>
    <property type="evidence" value="ECO:0007669"/>
    <property type="project" value="InterPro"/>
</dbReference>
<dbReference type="AlphaFoldDB" id="A0A0S2FHH3"/>
<protein>
    <submittedName>
        <fullName evidence="3">Recombinase family protein</fullName>
    </submittedName>
</protein>
<dbReference type="InterPro" id="IPR050639">
    <property type="entry name" value="SSR_resolvase"/>
</dbReference>
<feature type="domain" description="Recombinase" evidence="2">
    <location>
        <begin position="176"/>
        <end position="290"/>
    </location>
</feature>
<feature type="domain" description="Resolvase/invertase-type recombinase catalytic" evidence="1">
    <location>
        <begin position="16"/>
        <end position="168"/>
    </location>
</feature>
<dbReference type="KEGG" id="lab:LA76x_4926"/>
<accession>A0A0S2FHH3</accession>
<dbReference type="InterPro" id="IPR038109">
    <property type="entry name" value="DNA_bind_recomb_sf"/>
</dbReference>
<dbReference type="GO" id="GO:0000150">
    <property type="term" value="F:DNA strand exchange activity"/>
    <property type="evidence" value="ECO:0007669"/>
    <property type="project" value="InterPro"/>
</dbReference>
<evidence type="ECO:0000313" key="3">
    <source>
        <dbReference type="EMBL" id="ALN83028.1"/>
    </source>
</evidence>
<dbReference type="Pfam" id="PF00239">
    <property type="entry name" value="Resolvase"/>
    <property type="match status" value="1"/>
</dbReference>
<dbReference type="RefSeq" id="WP_057919586.1">
    <property type="nucleotide sequence ID" value="NZ_CP011129.1"/>
</dbReference>
<dbReference type="InterPro" id="IPR006119">
    <property type="entry name" value="Resolv_N"/>
</dbReference>
<dbReference type="PANTHER" id="PTHR30461">
    <property type="entry name" value="DNA-INVERTASE FROM LAMBDOID PROPHAGE"/>
    <property type="match status" value="1"/>
</dbReference>
<organism evidence="3 4">
    <name type="scientific">Lysobacter antibioticus</name>
    <dbReference type="NCBI Taxonomy" id="84531"/>
    <lineage>
        <taxon>Bacteria</taxon>
        <taxon>Pseudomonadati</taxon>
        <taxon>Pseudomonadota</taxon>
        <taxon>Gammaproteobacteria</taxon>
        <taxon>Lysobacterales</taxon>
        <taxon>Lysobacteraceae</taxon>
        <taxon>Lysobacter</taxon>
    </lineage>
</organism>
<proteinExistence type="predicted"/>